<organism evidence="8 9">
    <name type="scientific">Mesorhizobium erdmanii</name>
    <dbReference type="NCBI Taxonomy" id="1777866"/>
    <lineage>
        <taxon>Bacteria</taxon>
        <taxon>Pseudomonadati</taxon>
        <taxon>Pseudomonadota</taxon>
        <taxon>Alphaproteobacteria</taxon>
        <taxon>Hyphomicrobiales</taxon>
        <taxon>Phyllobacteriaceae</taxon>
        <taxon>Mesorhizobium</taxon>
    </lineage>
</organism>
<evidence type="ECO:0000259" key="7">
    <source>
        <dbReference type="Pfam" id="PF13505"/>
    </source>
</evidence>
<feature type="domain" description="Outer membrane protein beta-barrel" evidence="7">
    <location>
        <begin position="9"/>
        <end position="222"/>
    </location>
</feature>
<comment type="similarity">
    <text evidence="5">Belongs to the Omp25/RopB family.</text>
</comment>
<dbReference type="Gene3D" id="2.40.160.20">
    <property type="match status" value="1"/>
</dbReference>
<dbReference type="PANTHER" id="PTHR34001">
    <property type="entry name" value="BLL7405 PROTEIN"/>
    <property type="match status" value="1"/>
</dbReference>
<evidence type="ECO:0000256" key="6">
    <source>
        <dbReference type="SAM" id="SignalP"/>
    </source>
</evidence>
<keyword evidence="3" id="KW-0472">Membrane</keyword>
<accession>A0A6M7UK76</accession>
<sequence>MYRLVVASAGLLAVLSMPALAADPTVDLPMTAPGFDWTGYYAGLQAGYGWGQSDISGNDGGPFSVSPDIDGGFIGGHVAGLWQFEQAVIGAEADLNYSSIDGTAELGGPGNVVGTDIKWFGSVNAKAGYAMDRVLVYGMGGIAFAGIETSQAAGSEFSETRMTVGWSVGAGVDYALTDKFIVGAQYRYYDFGSEHYDGSADFVARDQDTKLNTVGINLSYKF</sequence>
<evidence type="ECO:0000256" key="3">
    <source>
        <dbReference type="ARBA" id="ARBA00023136"/>
    </source>
</evidence>
<reference evidence="8 9" key="1">
    <citation type="submission" date="2018-10" db="EMBL/GenBank/DDBJ databases">
        <authorList>
            <person name="Perry B.J."/>
            <person name="Sullivan J.T."/>
            <person name="Murphy R.J.T."/>
            <person name="Ramsay J.P."/>
            <person name="Ronson C.W."/>
        </authorList>
    </citation>
    <scope>NUCLEOTIDE SEQUENCE [LARGE SCALE GENOMIC DNA]</scope>
    <source>
        <strain evidence="8 9">NZP2014</strain>
    </source>
</reference>
<dbReference type="Pfam" id="PF13505">
    <property type="entry name" value="OMP_b-brl"/>
    <property type="match status" value="1"/>
</dbReference>
<keyword evidence="9" id="KW-1185">Reference proteome</keyword>
<evidence type="ECO:0000256" key="2">
    <source>
        <dbReference type="ARBA" id="ARBA00022729"/>
    </source>
</evidence>
<evidence type="ECO:0000256" key="1">
    <source>
        <dbReference type="ARBA" id="ARBA00004442"/>
    </source>
</evidence>
<proteinExistence type="inferred from homology"/>
<gene>
    <name evidence="8" type="ORF">EB233_21030</name>
</gene>
<keyword evidence="2 6" id="KW-0732">Signal</keyword>
<protein>
    <submittedName>
        <fullName evidence="8">Porin family protein</fullName>
    </submittedName>
</protein>
<dbReference type="Proteomes" id="UP000503339">
    <property type="component" value="Chromosome"/>
</dbReference>
<dbReference type="SUPFAM" id="SSF56925">
    <property type="entry name" value="OMPA-like"/>
    <property type="match status" value="1"/>
</dbReference>
<dbReference type="KEGG" id="merd:EB233_21030"/>
<comment type="subcellular location">
    <subcellularLocation>
        <location evidence="1">Cell outer membrane</location>
    </subcellularLocation>
</comment>
<dbReference type="AlphaFoldDB" id="A0A6M7UK76"/>
<dbReference type="InterPro" id="IPR027385">
    <property type="entry name" value="Beta-barrel_OMP"/>
</dbReference>
<dbReference type="InterPro" id="IPR051692">
    <property type="entry name" value="OMP-like"/>
</dbReference>
<feature type="signal peptide" evidence="6">
    <location>
        <begin position="1"/>
        <end position="21"/>
    </location>
</feature>
<dbReference type="InterPro" id="IPR011250">
    <property type="entry name" value="OMP/PagP_B-barrel"/>
</dbReference>
<evidence type="ECO:0000256" key="5">
    <source>
        <dbReference type="ARBA" id="ARBA00038306"/>
    </source>
</evidence>
<evidence type="ECO:0000313" key="8">
    <source>
        <dbReference type="EMBL" id="QKC77671.1"/>
    </source>
</evidence>
<keyword evidence="4" id="KW-0998">Cell outer membrane</keyword>
<dbReference type="EMBL" id="CP033361">
    <property type="protein sequence ID" value="QKC77671.1"/>
    <property type="molecule type" value="Genomic_DNA"/>
</dbReference>
<dbReference type="GO" id="GO:0009279">
    <property type="term" value="C:cell outer membrane"/>
    <property type="evidence" value="ECO:0007669"/>
    <property type="project" value="UniProtKB-SubCell"/>
</dbReference>
<evidence type="ECO:0000313" key="9">
    <source>
        <dbReference type="Proteomes" id="UP000503339"/>
    </source>
</evidence>
<feature type="chain" id="PRO_5026739097" evidence="6">
    <location>
        <begin position="22"/>
        <end position="222"/>
    </location>
</feature>
<dbReference type="RefSeq" id="WP_064991494.1">
    <property type="nucleotide sequence ID" value="NZ_CP033361.1"/>
</dbReference>
<dbReference type="PANTHER" id="PTHR34001:SF3">
    <property type="entry name" value="BLL7405 PROTEIN"/>
    <property type="match status" value="1"/>
</dbReference>
<evidence type="ECO:0000256" key="4">
    <source>
        <dbReference type="ARBA" id="ARBA00023237"/>
    </source>
</evidence>
<name>A0A6M7UK76_9HYPH</name>